<protein>
    <submittedName>
        <fullName evidence="2">Uncharacterized protein</fullName>
    </submittedName>
</protein>
<keyword evidence="1" id="KW-0812">Transmembrane</keyword>
<gene>
    <name evidence="2" type="ORF">NCTC13337_02644</name>
</gene>
<keyword evidence="1" id="KW-1133">Transmembrane helix</keyword>
<dbReference type="RefSeq" id="WP_072576551.1">
    <property type="nucleotide sequence ID" value="NZ_LWHB01000083.1"/>
</dbReference>
<dbReference type="EMBL" id="UHIC01000001">
    <property type="protein sequence ID" value="SUO97835.1"/>
    <property type="molecule type" value="Genomic_DNA"/>
</dbReference>
<keyword evidence="3" id="KW-1185">Reference proteome</keyword>
<sequence length="80" mass="8921">MAQFIMFLIGIVSLAGAVGLFLWVKRREFYRHNEAGVEVFGNFKQMAFARAVDSLADRISCILALTGVLFVGFVLADIFM</sequence>
<dbReference type="OrthoDB" id="1376305at2"/>
<evidence type="ECO:0000313" key="3">
    <source>
        <dbReference type="Proteomes" id="UP000254601"/>
    </source>
</evidence>
<accession>A0A380MZ53</accession>
<name>A0A380MZ53_9GAMM</name>
<dbReference type="Proteomes" id="UP000254601">
    <property type="component" value="Unassembled WGS sequence"/>
</dbReference>
<reference evidence="2 3" key="1">
    <citation type="submission" date="2018-06" db="EMBL/GenBank/DDBJ databases">
        <authorList>
            <consortium name="Pathogen Informatics"/>
            <person name="Doyle S."/>
        </authorList>
    </citation>
    <scope>NUCLEOTIDE SEQUENCE [LARGE SCALE GENOMIC DNA]</scope>
    <source>
        <strain evidence="2 3">NCTC13337</strain>
    </source>
</reference>
<dbReference type="AlphaFoldDB" id="A0A380MZ53"/>
<feature type="transmembrane region" description="Helical" evidence="1">
    <location>
        <begin position="6"/>
        <end position="24"/>
    </location>
</feature>
<organism evidence="2 3">
    <name type="scientific">Suttonella ornithocola</name>
    <dbReference type="NCBI Taxonomy" id="279832"/>
    <lineage>
        <taxon>Bacteria</taxon>
        <taxon>Pseudomonadati</taxon>
        <taxon>Pseudomonadota</taxon>
        <taxon>Gammaproteobacteria</taxon>
        <taxon>Cardiobacteriales</taxon>
        <taxon>Cardiobacteriaceae</taxon>
        <taxon>Suttonella</taxon>
    </lineage>
</organism>
<proteinExistence type="predicted"/>
<keyword evidence="1" id="KW-0472">Membrane</keyword>
<feature type="transmembrane region" description="Helical" evidence="1">
    <location>
        <begin position="59"/>
        <end position="79"/>
    </location>
</feature>
<evidence type="ECO:0000256" key="1">
    <source>
        <dbReference type="SAM" id="Phobius"/>
    </source>
</evidence>
<evidence type="ECO:0000313" key="2">
    <source>
        <dbReference type="EMBL" id="SUO97835.1"/>
    </source>
</evidence>